<comment type="subcellular location">
    <subcellularLocation>
        <location evidence="12">Cytoplasm</location>
    </subcellularLocation>
</comment>
<dbReference type="EMBL" id="JAFFZE010000006">
    <property type="protein sequence ID" value="MCT2582574.1"/>
    <property type="molecule type" value="Genomic_DNA"/>
</dbReference>
<reference evidence="15 16" key="1">
    <citation type="submission" date="2021-02" db="EMBL/GenBank/DDBJ databases">
        <title>Actinophytocola xerophila sp. nov., isolated from soil of cotton cropping field.</title>
        <authorList>
            <person name="Huang R."/>
            <person name="Chen X."/>
            <person name="Ge X."/>
            <person name="Liu W."/>
        </authorList>
    </citation>
    <scope>NUCLEOTIDE SEQUENCE [LARGE SCALE GENOMIC DNA]</scope>
    <source>
        <strain evidence="15 16">S1-96</strain>
    </source>
</reference>
<evidence type="ECO:0000256" key="2">
    <source>
        <dbReference type="ARBA" id="ARBA00011245"/>
    </source>
</evidence>
<evidence type="ECO:0000256" key="11">
    <source>
        <dbReference type="ARBA" id="ARBA00047398"/>
    </source>
</evidence>
<name>A0ABT2J4Q7_9PSEU</name>
<dbReference type="NCBIfam" id="TIGR00435">
    <property type="entry name" value="cysS"/>
    <property type="match status" value="1"/>
</dbReference>
<evidence type="ECO:0000256" key="12">
    <source>
        <dbReference type="HAMAP-Rule" id="MF_00041"/>
    </source>
</evidence>
<evidence type="ECO:0000256" key="4">
    <source>
        <dbReference type="ARBA" id="ARBA00022598"/>
    </source>
</evidence>
<evidence type="ECO:0000256" key="5">
    <source>
        <dbReference type="ARBA" id="ARBA00022723"/>
    </source>
</evidence>
<evidence type="ECO:0000256" key="8">
    <source>
        <dbReference type="ARBA" id="ARBA00022840"/>
    </source>
</evidence>
<dbReference type="SMART" id="SM00840">
    <property type="entry name" value="DALR_2"/>
    <property type="match status" value="1"/>
</dbReference>
<feature type="binding site" evidence="12">
    <location>
        <position position="232"/>
    </location>
    <ligand>
        <name>Zn(2+)</name>
        <dbReference type="ChEBI" id="CHEBI:29105"/>
    </ligand>
</feature>
<feature type="binding site" evidence="12">
    <location>
        <position position="236"/>
    </location>
    <ligand>
        <name>Zn(2+)</name>
        <dbReference type="ChEBI" id="CHEBI:29105"/>
    </ligand>
</feature>
<evidence type="ECO:0000256" key="10">
    <source>
        <dbReference type="ARBA" id="ARBA00023146"/>
    </source>
</evidence>
<dbReference type="GO" id="GO:0004817">
    <property type="term" value="F:cysteine-tRNA ligase activity"/>
    <property type="evidence" value="ECO:0007669"/>
    <property type="project" value="UniProtKB-EC"/>
</dbReference>
<accession>A0ABT2J4Q7</accession>
<sequence>MTLHLFDSASRSVREFHPVRNGTASIYVCGPTPQGPPHIGHVRSALNYDVLRRWLTHAGLAVTLVRNVTDIDDKILTKAAQHDTPWWEWSARFERAFDEAYDTLGVLPATIAPRATGHVTQMVELMQRLIDRGHAYASAGDVYFSVCSYPEYGSLSGQKLDEVQQGESAGEGKRDGRDFTLWKGARPGEPSWPTPWGPGRPGWHLECSAMALTYLGSEFDIHGGGLDLVFPHHENELAQSRAAGDAFARFWMHNGLVGMAGEKMSKSLGNVVSIPALVEKYRPQELRYHLVAPHYRSTLEFSEAALEESVRAYQRVESFVHKVAARTGSVPPGEVGPEFTSAMDDDLGTPAALAAVHGTVRQGFTALDAGDDAGARAAAATVRAQTAVLGLDPLSERWSTSSDPAASGALDALVGAQLAARQEARANRDFATADAIRDRLLAAGITVEDTPDGPQWTFKDS</sequence>
<dbReference type="InterPro" id="IPR032678">
    <property type="entry name" value="tRNA-synt_1_cat_dom"/>
</dbReference>
<evidence type="ECO:0000313" key="16">
    <source>
        <dbReference type="Proteomes" id="UP001156441"/>
    </source>
</evidence>
<dbReference type="PANTHER" id="PTHR10890:SF30">
    <property type="entry name" value="CYSTEINE--TRNA LIGASE"/>
    <property type="match status" value="1"/>
</dbReference>
<keyword evidence="5 12" id="KW-0479">Metal-binding</keyword>
<dbReference type="SUPFAM" id="SSF47323">
    <property type="entry name" value="Anticodon-binding domain of a subclass of class I aminoacyl-tRNA synthetases"/>
    <property type="match status" value="1"/>
</dbReference>
<dbReference type="Gene3D" id="3.40.50.620">
    <property type="entry name" value="HUPs"/>
    <property type="match status" value="1"/>
</dbReference>
<evidence type="ECO:0000256" key="9">
    <source>
        <dbReference type="ARBA" id="ARBA00022917"/>
    </source>
</evidence>
<dbReference type="InterPro" id="IPR014729">
    <property type="entry name" value="Rossmann-like_a/b/a_fold"/>
</dbReference>
<evidence type="ECO:0000256" key="7">
    <source>
        <dbReference type="ARBA" id="ARBA00022833"/>
    </source>
</evidence>
<keyword evidence="9 12" id="KW-0648">Protein biosynthesis</keyword>
<dbReference type="Pfam" id="PF09190">
    <property type="entry name" value="DALR_2"/>
    <property type="match status" value="1"/>
</dbReference>
<comment type="cofactor">
    <cofactor evidence="12">
        <name>Zn(2+)</name>
        <dbReference type="ChEBI" id="CHEBI:29105"/>
    </cofactor>
    <text evidence="12">Binds 1 zinc ion per subunit.</text>
</comment>
<comment type="caution">
    <text evidence="15">The sequence shown here is derived from an EMBL/GenBank/DDBJ whole genome shotgun (WGS) entry which is preliminary data.</text>
</comment>
<feature type="region of interest" description="Disordered" evidence="13">
    <location>
        <begin position="161"/>
        <end position="196"/>
    </location>
</feature>
<feature type="binding site" evidence="12">
    <location>
        <position position="29"/>
    </location>
    <ligand>
        <name>Zn(2+)</name>
        <dbReference type="ChEBI" id="CHEBI:29105"/>
    </ligand>
</feature>
<protein>
    <recommendedName>
        <fullName evidence="12">Cysteine--tRNA ligase</fullName>
        <ecNumber evidence="12">6.1.1.16</ecNumber>
    </recommendedName>
    <alternativeName>
        <fullName evidence="12">Cysteinyl-tRNA synthetase</fullName>
        <shortName evidence="12">CysRS</shortName>
    </alternativeName>
</protein>
<dbReference type="HAMAP" id="MF_00041">
    <property type="entry name" value="Cys_tRNA_synth"/>
    <property type="match status" value="1"/>
</dbReference>
<dbReference type="SUPFAM" id="SSF52374">
    <property type="entry name" value="Nucleotidylyl transferase"/>
    <property type="match status" value="1"/>
</dbReference>
<gene>
    <name evidence="12" type="primary">cysS</name>
    <name evidence="15" type="ORF">JT362_05495</name>
</gene>
<dbReference type="RefSeq" id="WP_260189915.1">
    <property type="nucleotide sequence ID" value="NZ_JAFFZE010000006.1"/>
</dbReference>
<keyword evidence="10 12" id="KW-0030">Aminoacyl-tRNA synthetase</keyword>
<dbReference type="InterPro" id="IPR015273">
    <property type="entry name" value="Cys-tRNA-synt_Ia_DALR"/>
</dbReference>
<dbReference type="Proteomes" id="UP001156441">
    <property type="component" value="Unassembled WGS sequence"/>
</dbReference>
<evidence type="ECO:0000256" key="3">
    <source>
        <dbReference type="ARBA" id="ARBA00022490"/>
    </source>
</evidence>
<evidence type="ECO:0000259" key="14">
    <source>
        <dbReference type="SMART" id="SM00840"/>
    </source>
</evidence>
<comment type="catalytic activity">
    <reaction evidence="11 12">
        <text>tRNA(Cys) + L-cysteine + ATP = L-cysteinyl-tRNA(Cys) + AMP + diphosphate</text>
        <dbReference type="Rhea" id="RHEA:17773"/>
        <dbReference type="Rhea" id="RHEA-COMP:9661"/>
        <dbReference type="Rhea" id="RHEA-COMP:9679"/>
        <dbReference type="ChEBI" id="CHEBI:30616"/>
        <dbReference type="ChEBI" id="CHEBI:33019"/>
        <dbReference type="ChEBI" id="CHEBI:35235"/>
        <dbReference type="ChEBI" id="CHEBI:78442"/>
        <dbReference type="ChEBI" id="CHEBI:78517"/>
        <dbReference type="ChEBI" id="CHEBI:456215"/>
        <dbReference type="EC" id="6.1.1.16"/>
    </reaction>
</comment>
<dbReference type="Gene3D" id="1.20.120.1910">
    <property type="entry name" value="Cysteine-tRNA ligase, C-terminal anti-codon recognition domain"/>
    <property type="match status" value="1"/>
</dbReference>
<keyword evidence="8 12" id="KW-0067">ATP-binding</keyword>
<keyword evidence="4 12" id="KW-0436">Ligase</keyword>
<dbReference type="PRINTS" id="PR00983">
    <property type="entry name" value="TRNASYNTHCYS"/>
</dbReference>
<dbReference type="PANTHER" id="PTHR10890">
    <property type="entry name" value="CYSTEINYL-TRNA SYNTHETASE"/>
    <property type="match status" value="1"/>
</dbReference>
<keyword evidence="16" id="KW-1185">Reference proteome</keyword>
<keyword evidence="6 12" id="KW-0547">Nucleotide-binding</keyword>
<dbReference type="InterPro" id="IPR056411">
    <property type="entry name" value="CysS_C"/>
</dbReference>
<feature type="domain" description="Cysteinyl-tRNA synthetase class Ia DALR" evidence="14">
    <location>
        <begin position="338"/>
        <end position="399"/>
    </location>
</feature>
<proteinExistence type="inferred from homology"/>
<feature type="short sequence motif" description="'HIGH' region" evidence="12">
    <location>
        <begin position="31"/>
        <end position="41"/>
    </location>
</feature>
<feature type="compositionally biased region" description="Basic and acidic residues" evidence="13">
    <location>
        <begin position="170"/>
        <end position="180"/>
    </location>
</feature>
<organism evidence="15 16">
    <name type="scientific">Actinophytocola gossypii</name>
    <dbReference type="NCBI Taxonomy" id="2812003"/>
    <lineage>
        <taxon>Bacteria</taxon>
        <taxon>Bacillati</taxon>
        <taxon>Actinomycetota</taxon>
        <taxon>Actinomycetes</taxon>
        <taxon>Pseudonocardiales</taxon>
        <taxon>Pseudonocardiaceae</taxon>
    </lineage>
</organism>
<evidence type="ECO:0000256" key="13">
    <source>
        <dbReference type="SAM" id="MobiDB-lite"/>
    </source>
</evidence>
<keyword evidence="3 12" id="KW-0963">Cytoplasm</keyword>
<comment type="similarity">
    <text evidence="1 12">Belongs to the class-I aminoacyl-tRNA synthetase family.</text>
</comment>
<feature type="short sequence motif" description="'KMSKS' region" evidence="12">
    <location>
        <begin position="263"/>
        <end position="267"/>
    </location>
</feature>
<evidence type="ECO:0000256" key="6">
    <source>
        <dbReference type="ARBA" id="ARBA00022741"/>
    </source>
</evidence>
<dbReference type="Pfam" id="PF23493">
    <property type="entry name" value="CysS_C"/>
    <property type="match status" value="1"/>
</dbReference>
<dbReference type="InterPro" id="IPR015803">
    <property type="entry name" value="Cys-tRNA-ligase"/>
</dbReference>
<dbReference type="Pfam" id="PF01406">
    <property type="entry name" value="tRNA-synt_1e"/>
    <property type="match status" value="1"/>
</dbReference>
<keyword evidence="7 12" id="KW-0862">Zinc</keyword>
<comment type="subunit">
    <text evidence="2 12">Monomer.</text>
</comment>
<dbReference type="InterPro" id="IPR009080">
    <property type="entry name" value="tRNAsynth_Ia_anticodon-bd"/>
</dbReference>
<evidence type="ECO:0000256" key="1">
    <source>
        <dbReference type="ARBA" id="ARBA00005594"/>
    </source>
</evidence>
<feature type="binding site" evidence="12">
    <location>
        <position position="207"/>
    </location>
    <ligand>
        <name>Zn(2+)</name>
        <dbReference type="ChEBI" id="CHEBI:29105"/>
    </ligand>
</feature>
<dbReference type="CDD" id="cd00672">
    <property type="entry name" value="CysRS_core"/>
    <property type="match status" value="1"/>
</dbReference>
<dbReference type="EC" id="6.1.1.16" evidence="12"/>
<evidence type="ECO:0000313" key="15">
    <source>
        <dbReference type="EMBL" id="MCT2582574.1"/>
    </source>
</evidence>
<feature type="binding site" evidence="12">
    <location>
        <position position="266"/>
    </location>
    <ligand>
        <name>ATP</name>
        <dbReference type="ChEBI" id="CHEBI:30616"/>
    </ligand>
</feature>
<dbReference type="InterPro" id="IPR024909">
    <property type="entry name" value="Cys-tRNA/MSH_ligase"/>
</dbReference>